<dbReference type="AlphaFoldDB" id="X1IMF5"/>
<dbReference type="EMBL" id="BARU01035034">
    <property type="protein sequence ID" value="GAH70425.1"/>
    <property type="molecule type" value="Genomic_DNA"/>
</dbReference>
<comment type="caution">
    <text evidence="1">The sequence shown here is derived from an EMBL/GenBank/DDBJ whole genome shotgun (WGS) entry which is preliminary data.</text>
</comment>
<protein>
    <submittedName>
        <fullName evidence="1">Uncharacterized protein</fullName>
    </submittedName>
</protein>
<evidence type="ECO:0000313" key="1">
    <source>
        <dbReference type="EMBL" id="GAH70425.1"/>
    </source>
</evidence>
<feature type="non-terminal residue" evidence="1">
    <location>
        <position position="1"/>
    </location>
</feature>
<name>X1IMF5_9ZZZZ</name>
<proteinExistence type="predicted"/>
<organism evidence="1">
    <name type="scientific">marine sediment metagenome</name>
    <dbReference type="NCBI Taxonomy" id="412755"/>
    <lineage>
        <taxon>unclassified sequences</taxon>
        <taxon>metagenomes</taxon>
        <taxon>ecological metagenomes</taxon>
    </lineage>
</organism>
<accession>X1IMF5</accession>
<gene>
    <name evidence="1" type="ORF">S03H2_54901</name>
</gene>
<reference evidence="1" key="1">
    <citation type="journal article" date="2014" name="Front. Microbiol.">
        <title>High frequency of phylogenetically diverse reductive dehalogenase-homologous genes in deep subseafloor sedimentary metagenomes.</title>
        <authorList>
            <person name="Kawai M."/>
            <person name="Futagami T."/>
            <person name="Toyoda A."/>
            <person name="Takaki Y."/>
            <person name="Nishi S."/>
            <person name="Hori S."/>
            <person name="Arai W."/>
            <person name="Tsubouchi T."/>
            <person name="Morono Y."/>
            <person name="Uchiyama I."/>
            <person name="Ito T."/>
            <person name="Fujiyama A."/>
            <person name="Inagaki F."/>
            <person name="Takami H."/>
        </authorList>
    </citation>
    <scope>NUCLEOTIDE SEQUENCE</scope>
    <source>
        <strain evidence="1">Expedition CK06-06</strain>
    </source>
</reference>
<sequence length="43" mass="5150">SIVLNSNVNLIKNEDFEYLHDVKSLIKKEDFELLHEILFKITF</sequence>